<feature type="region of interest" description="Disordered" evidence="1">
    <location>
        <begin position="1"/>
        <end position="89"/>
    </location>
</feature>
<dbReference type="AlphaFoldDB" id="A0A0A8RV19"/>
<accession>A0A0A8RV19</accession>
<feature type="compositionally biased region" description="Polar residues" evidence="1">
    <location>
        <begin position="1"/>
        <end position="12"/>
    </location>
</feature>
<evidence type="ECO:0000313" key="3">
    <source>
        <dbReference type="Proteomes" id="UP000250080"/>
    </source>
</evidence>
<evidence type="ECO:0000256" key="1">
    <source>
        <dbReference type="SAM" id="MobiDB-lite"/>
    </source>
</evidence>
<organism evidence="2 3">
    <name type="scientific">Propionibacterium freudenreichii</name>
    <dbReference type="NCBI Taxonomy" id="1744"/>
    <lineage>
        <taxon>Bacteria</taxon>
        <taxon>Bacillati</taxon>
        <taxon>Actinomycetota</taxon>
        <taxon>Actinomycetes</taxon>
        <taxon>Propionibacteriales</taxon>
        <taxon>Propionibacteriaceae</taxon>
        <taxon>Propionibacterium</taxon>
    </lineage>
</organism>
<gene>
    <name evidence="2" type="ORF">PFR_JS23_584</name>
</gene>
<dbReference type="EMBL" id="LT618793">
    <property type="protein sequence ID" value="SCQ76212.1"/>
    <property type="molecule type" value="Genomic_DNA"/>
</dbReference>
<dbReference type="Proteomes" id="UP000250080">
    <property type="component" value="Chromosome I"/>
</dbReference>
<name>A0A0A8RV19_9ACTN</name>
<sequence>MRGSYSMGQPTQAGPPAASVGPLDPGDDRGSQLFTSFPAARKADPTDPLWITAMTQASNARERNPGQALPTRTSSPFMPALGRRGTFAR</sequence>
<reference evidence="2 3" key="1">
    <citation type="submission" date="2016-09" db="EMBL/GenBank/DDBJ databases">
        <authorList>
            <person name="Laine KS P."/>
        </authorList>
    </citation>
    <scope>NUCLEOTIDE SEQUENCE [LARGE SCALE GENOMIC DNA]</scope>
    <source>
        <strain evidence="2">PFRJS-23</strain>
    </source>
</reference>
<proteinExistence type="predicted"/>
<evidence type="ECO:0000313" key="2">
    <source>
        <dbReference type="EMBL" id="SCQ76212.1"/>
    </source>
</evidence>
<protein>
    <submittedName>
        <fullName evidence="2">Uncharacterized protein</fullName>
    </submittedName>
</protein>